<protein>
    <submittedName>
        <fullName evidence="3">HNH endonuclease</fullName>
    </submittedName>
</protein>
<dbReference type="InterPro" id="IPR010902">
    <property type="entry name" value="NUMOD4"/>
</dbReference>
<dbReference type="EMBL" id="JAGEVF010000008">
    <property type="protein sequence ID" value="MBO3117180.1"/>
    <property type="molecule type" value="Genomic_DNA"/>
</dbReference>
<gene>
    <name evidence="3" type="ORF">J4050_10505</name>
</gene>
<feature type="domain" description="NUMOD4" evidence="1">
    <location>
        <begin position="12"/>
        <end position="60"/>
    </location>
</feature>
<organism evidence="3 4">
    <name type="scientific">Winogradskyella pelagia</name>
    <dbReference type="NCBI Taxonomy" id="2819984"/>
    <lineage>
        <taxon>Bacteria</taxon>
        <taxon>Pseudomonadati</taxon>
        <taxon>Bacteroidota</taxon>
        <taxon>Flavobacteriia</taxon>
        <taxon>Flavobacteriales</taxon>
        <taxon>Flavobacteriaceae</taxon>
        <taxon>Winogradskyella</taxon>
    </lineage>
</organism>
<keyword evidence="3" id="KW-0255">Endonuclease</keyword>
<name>A0ABS3T357_9FLAO</name>
<reference evidence="3 4" key="1">
    <citation type="submission" date="2021-03" db="EMBL/GenBank/DDBJ databases">
        <title>Winogradskyella sp. nov., isolated from costal sediment.</title>
        <authorList>
            <person name="Gao C."/>
        </authorList>
    </citation>
    <scope>NUCLEOTIDE SEQUENCE [LARGE SCALE GENOMIC DNA]</scope>
    <source>
        <strain evidence="3 4">DF17</strain>
    </source>
</reference>
<dbReference type="Proteomes" id="UP000676776">
    <property type="component" value="Unassembled WGS sequence"/>
</dbReference>
<dbReference type="Pfam" id="PF13392">
    <property type="entry name" value="HNH_3"/>
    <property type="match status" value="1"/>
</dbReference>
<dbReference type="Pfam" id="PF07463">
    <property type="entry name" value="NUMOD4"/>
    <property type="match status" value="1"/>
</dbReference>
<keyword evidence="4" id="KW-1185">Reference proteome</keyword>
<accession>A0ABS3T357</accession>
<evidence type="ECO:0000259" key="1">
    <source>
        <dbReference type="Pfam" id="PF07463"/>
    </source>
</evidence>
<sequence length="188" mass="22497">MTFEGIQDLRQEIWKPVKFDTTINPDENYQVSNYGRLIRIKEGTPFLFKPYIMNGYPYFRVKKTEKKKFKTFYLHKVVAQHFLEQGDGVFVIHLDYDKLNNEVSNLKWATKREKELHQWKNPVFIKAKKNQKRTYAKLSENNVRLIKKMINDPNRRTRLKIIAKRFGVSTMQLQRIKTGENWGDVPSL</sequence>
<evidence type="ECO:0000313" key="3">
    <source>
        <dbReference type="EMBL" id="MBO3117180.1"/>
    </source>
</evidence>
<dbReference type="InterPro" id="IPR044925">
    <property type="entry name" value="His-Me_finger_sf"/>
</dbReference>
<keyword evidence="3" id="KW-0540">Nuclease</keyword>
<evidence type="ECO:0000259" key="2">
    <source>
        <dbReference type="Pfam" id="PF13392"/>
    </source>
</evidence>
<dbReference type="SUPFAM" id="SSF54060">
    <property type="entry name" value="His-Me finger endonucleases"/>
    <property type="match status" value="1"/>
</dbReference>
<dbReference type="GO" id="GO:0004519">
    <property type="term" value="F:endonuclease activity"/>
    <property type="evidence" value="ECO:0007669"/>
    <property type="project" value="UniProtKB-KW"/>
</dbReference>
<dbReference type="InterPro" id="IPR003615">
    <property type="entry name" value="HNH_nuc"/>
</dbReference>
<dbReference type="RefSeq" id="WP_208154547.1">
    <property type="nucleotide sequence ID" value="NZ_JAGEVF010000008.1"/>
</dbReference>
<evidence type="ECO:0000313" key="4">
    <source>
        <dbReference type="Proteomes" id="UP000676776"/>
    </source>
</evidence>
<comment type="caution">
    <text evidence="3">The sequence shown here is derived from an EMBL/GenBank/DDBJ whole genome shotgun (WGS) entry which is preliminary data.</text>
</comment>
<feature type="domain" description="HNH nuclease" evidence="2">
    <location>
        <begin position="73"/>
        <end position="114"/>
    </location>
</feature>
<proteinExistence type="predicted"/>
<keyword evidence="3" id="KW-0378">Hydrolase</keyword>
<dbReference type="Gene3D" id="3.90.75.20">
    <property type="match status" value="1"/>
</dbReference>